<reference evidence="2 3" key="1">
    <citation type="journal article" date="2014" name="Antonie Van Leeuwenhoek">
        <title>Roseivivax atlanticus sp. nov., isolated from surface seawater of the Atlantic Ocean.</title>
        <authorList>
            <person name="Li G."/>
            <person name="Lai Q."/>
            <person name="Liu X."/>
            <person name="Sun F."/>
            <person name="Shao Z."/>
        </authorList>
    </citation>
    <scope>NUCLEOTIDE SEQUENCE [LARGE SCALE GENOMIC DNA]</scope>
    <source>
        <strain evidence="2 3">22II-s10s</strain>
    </source>
</reference>
<name>W4HPK9_9RHOB</name>
<organism evidence="2 3">
    <name type="scientific">Roseivivax marinus</name>
    <dbReference type="NCBI Taxonomy" id="1379903"/>
    <lineage>
        <taxon>Bacteria</taxon>
        <taxon>Pseudomonadati</taxon>
        <taxon>Pseudomonadota</taxon>
        <taxon>Alphaproteobacteria</taxon>
        <taxon>Rhodobacterales</taxon>
        <taxon>Roseobacteraceae</taxon>
        <taxon>Roseivivax</taxon>
    </lineage>
</organism>
<evidence type="ECO:0008006" key="4">
    <source>
        <dbReference type="Google" id="ProtNLM"/>
    </source>
</evidence>
<accession>W4HPK9</accession>
<dbReference type="STRING" id="1379903.ATO8_04136"/>
<dbReference type="Pfam" id="PF11749">
    <property type="entry name" value="DUF3305"/>
    <property type="match status" value="1"/>
</dbReference>
<keyword evidence="3" id="KW-1185">Reference proteome</keyword>
<sequence length="198" mass="22114">MAKDDSHALRTATATSRQVGVIVRRRPGVTRWARWSWAPVALLPDAAPADWRMLREEDGVTDFHAATMPLTLHRGETEAYRIALSEPVPAAYVVLRPSAPGAAMPWRVHLVTASPHEAALFQTSGDEIVEKVAMPDTLVPWVGDWVARHHVEEPFVKRRRRPQEMPVEDGVGDARVTRASDVYRSPTGHRHARQGDDE</sequence>
<proteinExistence type="predicted"/>
<feature type="region of interest" description="Disordered" evidence="1">
    <location>
        <begin position="158"/>
        <end position="198"/>
    </location>
</feature>
<dbReference type="eggNOG" id="COG0746">
    <property type="taxonomic scope" value="Bacteria"/>
</dbReference>
<protein>
    <recommendedName>
        <fullName evidence="4">Molybdopterin-guanine dinucleotide biosynthesis protein A</fullName>
    </recommendedName>
</protein>
<comment type="caution">
    <text evidence="2">The sequence shown here is derived from an EMBL/GenBank/DDBJ whole genome shotgun (WGS) entry which is preliminary data.</text>
</comment>
<evidence type="ECO:0000313" key="3">
    <source>
        <dbReference type="Proteomes" id="UP000019063"/>
    </source>
</evidence>
<dbReference type="AlphaFoldDB" id="W4HPK9"/>
<dbReference type="RefSeq" id="WP_240092137.1">
    <property type="nucleotide sequence ID" value="NZ_AQQW01000002.1"/>
</dbReference>
<evidence type="ECO:0000256" key="1">
    <source>
        <dbReference type="SAM" id="MobiDB-lite"/>
    </source>
</evidence>
<gene>
    <name evidence="2" type="ORF">ATO8_04136</name>
</gene>
<evidence type="ECO:0000313" key="2">
    <source>
        <dbReference type="EMBL" id="ETW14051.1"/>
    </source>
</evidence>
<dbReference type="EMBL" id="AQQW01000002">
    <property type="protein sequence ID" value="ETW14051.1"/>
    <property type="molecule type" value="Genomic_DNA"/>
</dbReference>
<dbReference type="Proteomes" id="UP000019063">
    <property type="component" value="Unassembled WGS sequence"/>
</dbReference>
<dbReference type="InterPro" id="IPR021736">
    <property type="entry name" value="DUF3305"/>
</dbReference>